<dbReference type="AlphaFoldDB" id="A0A2G8SPZ0"/>
<comment type="caution">
    <text evidence="1">The sequence shown here is derived from an EMBL/GenBank/DDBJ whole genome shotgun (WGS) entry which is preliminary data.</text>
</comment>
<gene>
    <name evidence="1" type="ORF">GSI_01499</name>
</gene>
<sequence>MPFSPLAVVPPLIEGGVQLVIGLYRDVAPTHIIKKADEKYDQGIDVLEEYRPFMTPDQIQEIINMAQR</sequence>
<dbReference type="Proteomes" id="UP000230002">
    <property type="component" value="Unassembled WGS sequence"/>
</dbReference>
<name>A0A2G8SPZ0_9APHY</name>
<evidence type="ECO:0000313" key="2">
    <source>
        <dbReference type="Proteomes" id="UP000230002"/>
    </source>
</evidence>
<proteinExistence type="predicted"/>
<accession>A0A2G8SPZ0</accession>
<protein>
    <submittedName>
        <fullName evidence="1">Uncharacterized protein</fullName>
    </submittedName>
</protein>
<organism evidence="1 2">
    <name type="scientific">Ganoderma sinense ZZ0214-1</name>
    <dbReference type="NCBI Taxonomy" id="1077348"/>
    <lineage>
        <taxon>Eukaryota</taxon>
        <taxon>Fungi</taxon>
        <taxon>Dikarya</taxon>
        <taxon>Basidiomycota</taxon>
        <taxon>Agaricomycotina</taxon>
        <taxon>Agaricomycetes</taxon>
        <taxon>Polyporales</taxon>
        <taxon>Polyporaceae</taxon>
        <taxon>Ganoderma</taxon>
    </lineage>
</organism>
<reference evidence="1 2" key="1">
    <citation type="journal article" date="2015" name="Sci. Rep.">
        <title>Chromosome-level genome map provides insights into diverse defense mechanisms in the medicinal fungus Ganoderma sinense.</title>
        <authorList>
            <person name="Zhu Y."/>
            <person name="Xu J."/>
            <person name="Sun C."/>
            <person name="Zhou S."/>
            <person name="Xu H."/>
            <person name="Nelson D.R."/>
            <person name="Qian J."/>
            <person name="Song J."/>
            <person name="Luo H."/>
            <person name="Xiang L."/>
            <person name="Li Y."/>
            <person name="Xu Z."/>
            <person name="Ji A."/>
            <person name="Wang L."/>
            <person name="Lu S."/>
            <person name="Hayward A."/>
            <person name="Sun W."/>
            <person name="Li X."/>
            <person name="Schwartz D.C."/>
            <person name="Wang Y."/>
            <person name="Chen S."/>
        </authorList>
    </citation>
    <scope>NUCLEOTIDE SEQUENCE [LARGE SCALE GENOMIC DNA]</scope>
    <source>
        <strain evidence="1 2">ZZ0214-1</strain>
    </source>
</reference>
<evidence type="ECO:0000313" key="1">
    <source>
        <dbReference type="EMBL" id="PIL35839.1"/>
    </source>
</evidence>
<keyword evidence="2" id="KW-1185">Reference proteome</keyword>
<dbReference type="EMBL" id="AYKW01000002">
    <property type="protein sequence ID" value="PIL35839.1"/>
    <property type="molecule type" value="Genomic_DNA"/>
</dbReference>